<comment type="caution">
    <text evidence="4">The sequence shown here is derived from an EMBL/GenBank/DDBJ whole genome shotgun (WGS) entry which is preliminary data.</text>
</comment>
<dbReference type="PRINTS" id="PR01415">
    <property type="entry name" value="ANKYRIN"/>
</dbReference>
<dbReference type="EMBL" id="CALNXK010000084">
    <property type="protein sequence ID" value="CAH3148568.1"/>
    <property type="molecule type" value="Genomic_DNA"/>
</dbReference>
<feature type="repeat" description="ANK" evidence="3">
    <location>
        <begin position="194"/>
        <end position="226"/>
    </location>
</feature>
<feature type="repeat" description="ANK" evidence="3">
    <location>
        <begin position="160"/>
        <end position="192"/>
    </location>
</feature>
<feature type="repeat" description="ANK" evidence="3">
    <location>
        <begin position="260"/>
        <end position="292"/>
    </location>
</feature>
<feature type="repeat" description="ANK" evidence="3">
    <location>
        <begin position="125"/>
        <end position="158"/>
    </location>
</feature>
<gene>
    <name evidence="4" type="ORF">PLOB_00046668</name>
</gene>
<evidence type="ECO:0000313" key="5">
    <source>
        <dbReference type="Proteomes" id="UP001159405"/>
    </source>
</evidence>
<keyword evidence="5" id="KW-1185">Reference proteome</keyword>
<dbReference type="Pfam" id="PF12796">
    <property type="entry name" value="Ank_2"/>
    <property type="match status" value="3"/>
</dbReference>
<protein>
    <recommendedName>
        <fullName evidence="6">Inversin</fullName>
    </recommendedName>
</protein>
<evidence type="ECO:0000256" key="2">
    <source>
        <dbReference type="ARBA" id="ARBA00023043"/>
    </source>
</evidence>
<keyword evidence="1" id="KW-0677">Repeat</keyword>
<dbReference type="InterPro" id="IPR036770">
    <property type="entry name" value="Ankyrin_rpt-contain_sf"/>
</dbReference>
<dbReference type="SMART" id="SM00248">
    <property type="entry name" value="ANK"/>
    <property type="match status" value="7"/>
</dbReference>
<dbReference type="InterPro" id="IPR002110">
    <property type="entry name" value="Ankyrin_rpt"/>
</dbReference>
<feature type="repeat" description="ANK" evidence="3">
    <location>
        <begin position="227"/>
        <end position="259"/>
    </location>
</feature>
<reference evidence="4 5" key="1">
    <citation type="submission" date="2022-05" db="EMBL/GenBank/DDBJ databases">
        <authorList>
            <consortium name="Genoscope - CEA"/>
            <person name="William W."/>
        </authorList>
    </citation>
    <scope>NUCLEOTIDE SEQUENCE [LARGE SCALE GENOMIC DNA]</scope>
</reference>
<dbReference type="PROSITE" id="PS50297">
    <property type="entry name" value="ANK_REP_REGION"/>
    <property type="match status" value="3"/>
</dbReference>
<name>A0ABN8PTS4_9CNID</name>
<dbReference type="PANTHER" id="PTHR24198">
    <property type="entry name" value="ANKYRIN REPEAT AND PROTEIN KINASE DOMAIN-CONTAINING PROTEIN"/>
    <property type="match status" value="1"/>
</dbReference>
<dbReference type="Proteomes" id="UP001159405">
    <property type="component" value="Unassembled WGS sequence"/>
</dbReference>
<dbReference type="SUPFAM" id="SSF48403">
    <property type="entry name" value="Ankyrin repeat"/>
    <property type="match status" value="1"/>
</dbReference>
<feature type="non-terminal residue" evidence="4">
    <location>
        <position position="300"/>
    </location>
</feature>
<organism evidence="4 5">
    <name type="scientific">Porites lobata</name>
    <dbReference type="NCBI Taxonomy" id="104759"/>
    <lineage>
        <taxon>Eukaryota</taxon>
        <taxon>Metazoa</taxon>
        <taxon>Cnidaria</taxon>
        <taxon>Anthozoa</taxon>
        <taxon>Hexacorallia</taxon>
        <taxon>Scleractinia</taxon>
        <taxon>Fungiina</taxon>
        <taxon>Poritidae</taxon>
        <taxon>Porites</taxon>
    </lineage>
</organism>
<evidence type="ECO:0000256" key="3">
    <source>
        <dbReference type="PROSITE-ProRule" id="PRU00023"/>
    </source>
</evidence>
<evidence type="ECO:0000313" key="4">
    <source>
        <dbReference type="EMBL" id="CAH3148568.1"/>
    </source>
</evidence>
<sequence length="300" mass="33846">FSLTPLHLACWYGQESVVKLFLEHGANVNAKDRFQRTPLQKAERQNHHSIVQLLLKNDARPCPHQPVSLKKLSRKAFTQLDKKAGFNVLQVAVLEEEYDIVLKAQGLSSYKSIKRLYNECAKDNSRQTKLQWATCNDDAEQAVELLLNDGVDINARASDNDYTVLMQASRSSSSQFIETLIDLGADINIQRKKSKETPLKLATVWNNYMAVCLLVRHGAYVDVQDSYGFTPLHISVGRGRENLIKLLLANKVDVNIQDEDGYTPLHCCARWGNENICRSLLEHSADVNTQAKDGFTPLHL</sequence>
<evidence type="ECO:0000256" key="1">
    <source>
        <dbReference type="ARBA" id="ARBA00022737"/>
    </source>
</evidence>
<feature type="non-terminal residue" evidence="4">
    <location>
        <position position="1"/>
    </location>
</feature>
<evidence type="ECO:0008006" key="6">
    <source>
        <dbReference type="Google" id="ProtNLM"/>
    </source>
</evidence>
<keyword evidence="2 3" id="KW-0040">ANK repeat</keyword>
<dbReference type="Gene3D" id="1.25.40.20">
    <property type="entry name" value="Ankyrin repeat-containing domain"/>
    <property type="match status" value="2"/>
</dbReference>
<proteinExistence type="predicted"/>
<accession>A0ABN8PTS4</accession>
<feature type="repeat" description="ANK" evidence="3">
    <location>
        <begin position="1"/>
        <end position="33"/>
    </location>
</feature>
<dbReference type="PANTHER" id="PTHR24198:SF165">
    <property type="entry name" value="ANKYRIN REPEAT-CONTAINING PROTEIN-RELATED"/>
    <property type="match status" value="1"/>
</dbReference>
<dbReference type="PROSITE" id="PS50088">
    <property type="entry name" value="ANK_REPEAT"/>
    <property type="match status" value="6"/>
</dbReference>